<sequence>MVVSLRGCVCRDLIASMVLADCWQTTVYNENIFRKRTVDPSYILILCFDSSYPLYLKFSKWILANGSYP</sequence>
<organism evidence="1 2">
    <name type="scientific">Rhizophagus clarus</name>
    <dbReference type="NCBI Taxonomy" id="94130"/>
    <lineage>
        <taxon>Eukaryota</taxon>
        <taxon>Fungi</taxon>
        <taxon>Fungi incertae sedis</taxon>
        <taxon>Mucoromycota</taxon>
        <taxon>Glomeromycotina</taxon>
        <taxon>Glomeromycetes</taxon>
        <taxon>Glomerales</taxon>
        <taxon>Glomeraceae</taxon>
        <taxon>Rhizophagus</taxon>
    </lineage>
</organism>
<proteinExistence type="predicted"/>
<evidence type="ECO:0000313" key="1">
    <source>
        <dbReference type="EMBL" id="GET03607.1"/>
    </source>
</evidence>
<dbReference type="AlphaFoldDB" id="A0A8H3MGQ8"/>
<dbReference type="Proteomes" id="UP000615446">
    <property type="component" value="Unassembled WGS sequence"/>
</dbReference>
<comment type="caution">
    <text evidence="1">The sequence shown here is derived from an EMBL/GenBank/DDBJ whole genome shotgun (WGS) entry which is preliminary data.</text>
</comment>
<evidence type="ECO:0000313" key="2">
    <source>
        <dbReference type="Proteomes" id="UP000615446"/>
    </source>
</evidence>
<accession>A0A8H3MGQ8</accession>
<protein>
    <submittedName>
        <fullName evidence="1">Uncharacterized protein</fullName>
    </submittedName>
</protein>
<gene>
    <name evidence="1" type="ORF">RCL2_002993900</name>
</gene>
<dbReference type="EMBL" id="BLAL01000324">
    <property type="protein sequence ID" value="GET03607.1"/>
    <property type="molecule type" value="Genomic_DNA"/>
</dbReference>
<reference evidence="1" key="1">
    <citation type="submission" date="2019-10" db="EMBL/GenBank/DDBJ databases">
        <title>Conservation and host-specific expression of non-tandemly repeated heterogenous ribosome RNA gene in arbuscular mycorrhizal fungi.</title>
        <authorList>
            <person name="Maeda T."/>
            <person name="Kobayashi Y."/>
            <person name="Nakagawa T."/>
            <person name="Ezawa T."/>
            <person name="Yamaguchi K."/>
            <person name="Bino T."/>
            <person name="Nishimoto Y."/>
            <person name="Shigenobu S."/>
            <person name="Kawaguchi M."/>
        </authorList>
    </citation>
    <scope>NUCLEOTIDE SEQUENCE</scope>
    <source>
        <strain evidence="1">HR1</strain>
    </source>
</reference>
<name>A0A8H3MGQ8_9GLOM</name>